<evidence type="ECO:0000256" key="2">
    <source>
        <dbReference type="ARBA" id="ARBA00022737"/>
    </source>
</evidence>
<name>A0A5N5I2P6_9ROSA</name>
<dbReference type="EMBL" id="SMOL01000120">
    <property type="protein sequence ID" value="KAB2633417.1"/>
    <property type="molecule type" value="Genomic_DNA"/>
</dbReference>
<dbReference type="OrthoDB" id="6274823at2759"/>
<comment type="caution">
    <text evidence="3">The sequence shown here is derived from an EMBL/GenBank/DDBJ whole genome shotgun (WGS) entry which is preliminary data.</text>
</comment>
<organism evidence="3 4">
    <name type="scientific">Pyrus ussuriensis x Pyrus communis</name>
    <dbReference type="NCBI Taxonomy" id="2448454"/>
    <lineage>
        <taxon>Eukaryota</taxon>
        <taxon>Viridiplantae</taxon>
        <taxon>Streptophyta</taxon>
        <taxon>Embryophyta</taxon>
        <taxon>Tracheophyta</taxon>
        <taxon>Spermatophyta</taxon>
        <taxon>Magnoliopsida</taxon>
        <taxon>eudicotyledons</taxon>
        <taxon>Gunneridae</taxon>
        <taxon>Pentapetalae</taxon>
        <taxon>rosids</taxon>
        <taxon>fabids</taxon>
        <taxon>Rosales</taxon>
        <taxon>Rosaceae</taxon>
        <taxon>Amygdaloideae</taxon>
        <taxon>Maleae</taxon>
        <taxon>Pyrus</taxon>
    </lineage>
</organism>
<dbReference type="PRINTS" id="PR00600">
    <property type="entry name" value="PP2APR55"/>
</dbReference>
<dbReference type="PANTHER" id="PTHR11871">
    <property type="entry name" value="PROTEIN PHOSPHATASE PP2A REGULATORY SUBUNIT B"/>
    <property type="match status" value="1"/>
</dbReference>
<evidence type="ECO:0000313" key="3">
    <source>
        <dbReference type="EMBL" id="KAB2633417.1"/>
    </source>
</evidence>
<reference evidence="4" key="2">
    <citation type="submission" date="2019-10" db="EMBL/GenBank/DDBJ databases">
        <title>A de novo genome assembly of a pear dwarfing rootstock.</title>
        <authorList>
            <person name="Wang F."/>
            <person name="Wang J."/>
            <person name="Li S."/>
            <person name="Zhang Y."/>
            <person name="Fang M."/>
            <person name="Ma L."/>
            <person name="Zhao Y."/>
            <person name="Jiang S."/>
        </authorList>
    </citation>
    <scope>NUCLEOTIDE SEQUENCE [LARGE SCALE GENOMIC DNA]</scope>
</reference>
<keyword evidence="2" id="KW-0677">Repeat</keyword>
<proteinExistence type="predicted"/>
<accession>A0A5N5I2P6</accession>
<keyword evidence="4" id="KW-1185">Reference proteome</keyword>
<dbReference type="InterPro" id="IPR000009">
    <property type="entry name" value="PP2A_PR55"/>
</dbReference>
<dbReference type="GO" id="GO:0000159">
    <property type="term" value="C:protein phosphatase type 2A complex"/>
    <property type="evidence" value="ECO:0007669"/>
    <property type="project" value="InterPro"/>
</dbReference>
<keyword evidence="1" id="KW-0853">WD repeat</keyword>
<evidence type="ECO:0000313" key="4">
    <source>
        <dbReference type="Proteomes" id="UP000327157"/>
    </source>
</evidence>
<dbReference type="Proteomes" id="UP000327157">
    <property type="component" value="Chromosome 6"/>
</dbReference>
<evidence type="ECO:0000256" key="1">
    <source>
        <dbReference type="ARBA" id="ARBA00022574"/>
    </source>
</evidence>
<reference evidence="3 4" key="1">
    <citation type="submission" date="2019-09" db="EMBL/GenBank/DDBJ databases">
        <authorList>
            <person name="Ou C."/>
        </authorList>
    </citation>
    <scope>NUCLEOTIDE SEQUENCE [LARGE SCALE GENOMIC DNA]</scope>
    <source>
        <strain evidence="3">S2</strain>
        <tissue evidence="3">Leaf</tissue>
    </source>
</reference>
<dbReference type="SUPFAM" id="SSF50978">
    <property type="entry name" value="WD40 repeat-like"/>
    <property type="match status" value="1"/>
</dbReference>
<dbReference type="AlphaFoldDB" id="A0A5N5I2P6"/>
<protein>
    <submittedName>
        <fullName evidence="3">Serine/threonine protein phosphatase 2A 55 kDa regulatory subunit B beta</fullName>
    </submittedName>
</protein>
<sequence>MIRADTKLGNTGACVFFCHLYLCNGDDYVIVLLRFTQFDYLKSVEIEEKVNKVRWCATSSGSQFMLSTNDRTIKLWKV</sequence>
<gene>
    <name evidence="3" type="ORF">D8674_029664</name>
</gene>
<reference evidence="3 4" key="3">
    <citation type="submission" date="2019-11" db="EMBL/GenBank/DDBJ databases">
        <title>A de novo genome assembly of a pear dwarfing rootstock.</title>
        <authorList>
            <person name="Wang F."/>
            <person name="Wang J."/>
            <person name="Li S."/>
            <person name="Zhang Y."/>
            <person name="Fang M."/>
            <person name="Ma L."/>
            <person name="Zhao Y."/>
            <person name="Jiang S."/>
        </authorList>
    </citation>
    <scope>NUCLEOTIDE SEQUENCE [LARGE SCALE GENOMIC DNA]</scope>
    <source>
        <strain evidence="3">S2</strain>
        <tissue evidence="3">Leaf</tissue>
    </source>
</reference>
<dbReference type="InterPro" id="IPR036322">
    <property type="entry name" value="WD40_repeat_dom_sf"/>
</dbReference>
<dbReference type="GO" id="GO:0019888">
    <property type="term" value="F:protein phosphatase regulator activity"/>
    <property type="evidence" value="ECO:0007669"/>
    <property type="project" value="InterPro"/>
</dbReference>